<evidence type="ECO:0000313" key="2">
    <source>
        <dbReference type="Proteomes" id="UP000484164"/>
    </source>
</evidence>
<name>A0A6L3ZE82_9FLAO</name>
<dbReference type="AlphaFoldDB" id="A0A6L3ZE82"/>
<dbReference type="Proteomes" id="UP000484164">
    <property type="component" value="Unassembled WGS sequence"/>
</dbReference>
<dbReference type="EMBL" id="WBVQ01000002">
    <property type="protein sequence ID" value="KAB2815754.1"/>
    <property type="molecule type" value="Genomic_DNA"/>
</dbReference>
<sequence>MKNFILTGLLLISTFPLYSQDFDFELEPNFETTADVTAATENYLTAAKWLISSPHDPDNSDWKKVGAYTLAWISATDSFGVTLSQEMLSFSEDNSSLLLIFTAAWGIHALENPEDLDDPAACCFAAITVVLDYAESNESSLENSRSLRKLQRLQRKGELEEWAVDVIPKR</sequence>
<gene>
    <name evidence="1" type="ORF">F8C82_08625</name>
</gene>
<protein>
    <submittedName>
        <fullName evidence="1">Uncharacterized protein</fullName>
    </submittedName>
</protein>
<evidence type="ECO:0000313" key="1">
    <source>
        <dbReference type="EMBL" id="KAB2815754.1"/>
    </source>
</evidence>
<dbReference type="RefSeq" id="WP_151693184.1">
    <property type="nucleotide sequence ID" value="NZ_BMGX01000001.1"/>
</dbReference>
<reference evidence="1 2" key="1">
    <citation type="submission" date="2019-10" db="EMBL/GenBank/DDBJ databases">
        <title>Genome sequence of Phaeocystidibacter marisrubri JCM30614 (type strain).</title>
        <authorList>
            <person name="Bowman J.P."/>
        </authorList>
    </citation>
    <scope>NUCLEOTIDE SEQUENCE [LARGE SCALE GENOMIC DNA]</scope>
    <source>
        <strain evidence="1 2">JCM 30614</strain>
    </source>
</reference>
<organism evidence="1 2">
    <name type="scientific">Phaeocystidibacter marisrubri</name>
    <dbReference type="NCBI Taxonomy" id="1577780"/>
    <lineage>
        <taxon>Bacteria</taxon>
        <taxon>Pseudomonadati</taxon>
        <taxon>Bacteroidota</taxon>
        <taxon>Flavobacteriia</taxon>
        <taxon>Flavobacteriales</taxon>
        <taxon>Phaeocystidibacteraceae</taxon>
        <taxon>Phaeocystidibacter</taxon>
    </lineage>
</organism>
<proteinExistence type="predicted"/>
<keyword evidence="2" id="KW-1185">Reference proteome</keyword>
<comment type="caution">
    <text evidence="1">The sequence shown here is derived from an EMBL/GenBank/DDBJ whole genome shotgun (WGS) entry which is preliminary data.</text>
</comment>
<accession>A0A6L3ZE82</accession>